<feature type="domain" description="C2H2-type" evidence="10">
    <location>
        <begin position="378"/>
        <end position="405"/>
    </location>
</feature>
<dbReference type="FunFam" id="3.30.160.60:FF:003287">
    <property type="entry name" value="Zgc:113343"/>
    <property type="match status" value="1"/>
</dbReference>
<dbReference type="GO" id="GO:0000977">
    <property type="term" value="F:RNA polymerase II transcription regulatory region sequence-specific DNA binding"/>
    <property type="evidence" value="ECO:0007669"/>
    <property type="project" value="TreeGrafter"/>
</dbReference>
<evidence type="ECO:0000256" key="4">
    <source>
        <dbReference type="ARBA" id="ARBA00022737"/>
    </source>
</evidence>
<dbReference type="InterPro" id="IPR036236">
    <property type="entry name" value="Znf_C2H2_sf"/>
</dbReference>
<dbReference type="FunFam" id="3.30.160.60:FF:000295">
    <property type="entry name" value="zinc finger protein 19"/>
    <property type="match status" value="1"/>
</dbReference>
<feature type="domain" description="C2H2-type" evidence="10">
    <location>
        <begin position="350"/>
        <end position="377"/>
    </location>
</feature>
<evidence type="ECO:0000256" key="6">
    <source>
        <dbReference type="ARBA" id="ARBA00022833"/>
    </source>
</evidence>
<protein>
    <recommendedName>
        <fullName evidence="10">C2H2-type domain-containing protein</fullName>
    </recommendedName>
</protein>
<comment type="similarity">
    <text evidence="2">Belongs to the krueppel C2H2-type zinc-finger protein family.</text>
</comment>
<evidence type="ECO:0000256" key="5">
    <source>
        <dbReference type="ARBA" id="ARBA00022771"/>
    </source>
</evidence>
<dbReference type="Proteomes" id="UP001187531">
    <property type="component" value="Unassembled WGS sequence"/>
</dbReference>
<evidence type="ECO:0000259" key="10">
    <source>
        <dbReference type="PROSITE" id="PS50157"/>
    </source>
</evidence>
<dbReference type="EMBL" id="JAVRJZ010000003">
    <property type="protein sequence ID" value="KAK2724700.1"/>
    <property type="molecule type" value="Genomic_DNA"/>
</dbReference>
<dbReference type="Pfam" id="PF00096">
    <property type="entry name" value="zf-C2H2"/>
    <property type="match status" value="9"/>
</dbReference>
<keyword evidence="4" id="KW-0677">Repeat</keyword>
<feature type="domain" description="C2H2-type" evidence="10">
    <location>
        <begin position="210"/>
        <end position="237"/>
    </location>
</feature>
<dbReference type="SMART" id="SM00355">
    <property type="entry name" value="ZnF_C2H2"/>
    <property type="match status" value="9"/>
</dbReference>
<evidence type="ECO:0000256" key="2">
    <source>
        <dbReference type="ARBA" id="ARBA00006991"/>
    </source>
</evidence>
<keyword evidence="6" id="KW-0862">Zinc</keyword>
<evidence type="ECO:0000256" key="8">
    <source>
        <dbReference type="ARBA" id="ARBA00023242"/>
    </source>
</evidence>
<dbReference type="InterPro" id="IPR050717">
    <property type="entry name" value="C2H2-ZF_Transcription_Reg"/>
</dbReference>
<evidence type="ECO:0000256" key="1">
    <source>
        <dbReference type="ARBA" id="ARBA00004123"/>
    </source>
</evidence>
<dbReference type="FunFam" id="3.30.160.60:FF:000663">
    <property type="entry name" value="Zinc finger protein 45"/>
    <property type="match status" value="1"/>
</dbReference>
<comment type="caution">
    <text evidence="11">The sequence shown here is derived from an EMBL/GenBank/DDBJ whole genome shotgun (WGS) entry which is preliminary data.</text>
</comment>
<dbReference type="PANTHER" id="PTHR14196">
    <property type="entry name" value="ODD-SKIPPED - RELATED"/>
    <property type="match status" value="1"/>
</dbReference>
<dbReference type="GO" id="GO:0000981">
    <property type="term" value="F:DNA-binding transcription factor activity, RNA polymerase II-specific"/>
    <property type="evidence" value="ECO:0007669"/>
    <property type="project" value="TreeGrafter"/>
</dbReference>
<proteinExistence type="inferred from homology"/>
<feature type="domain" description="C2H2-type" evidence="10">
    <location>
        <begin position="238"/>
        <end position="265"/>
    </location>
</feature>
<dbReference type="InterPro" id="IPR013087">
    <property type="entry name" value="Znf_C2H2_type"/>
</dbReference>
<dbReference type="GO" id="GO:0008270">
    <property type="term" value="F:zinc ion binding"/>
    <property type="evidence" value="ECO:0007669"/>
    <property type="project" value="UniProtKB-KW"/>
</dbReference>
<dbReference type="FunFam" id="3.30.160.60:FF:001498">
    <property type="entry name" value="Zinc finger protein 404"/>
    <property type="match status" value="1"/>
</dbReference>
<dbReference type="EMBL" id="JAVRJZ010000003">
    <property type="protein sequence ID" value="KAK2724703.1"/>
    <property type="molecule type" value="Genomic_DNA"/>
</dbReference>
<gene>
    <name evidence="11" type="ORF">QYM36_001258</name>
</gene>
<dbReference type="GO" id="GO:0005634">
    <property type="term" value="C:nucleus"/>
    <property type="evidence" value="ECO:0007669"/>
    <property type="project" value="UniProtKB-SubCell"/>
</dbReference>
<keyword evidence="8" id="KW-0539">Nucleus</keyword>
<keyword evidence="3" id="KW-0479">Metal-binding</keyword>
<feature type="domain" description="C2H2-type" evidence="10">
    <location>
        <begin position="322"/>
        <end position="349"/>
    </location>
</feature>
<reference evidence="11" key="1">
    <citation type="submission" date="2023-07" db="EMBL/GenBank/DDBJ databases">
        <title>Chromosome-level genome assembly of Artemia franciscana.</title>
        <authorList>
            <person name="Jo E."/>
        </authorList>
    </citation>
    <scope>NUCLEOTIDE SEQUENCE</scope>
    <source>
        <tissue evidence="11">Whole body</tissue>
    </source>
</reference>
<dbReference type="FunFam" id="3.30.160.60:FF:002343">
    <property type="entry name" value="Zinc finger protein 33A"/>
    <property type="match status" value="2"/>
</dbReference>
<dbReference type="AlphaFoldDB" id="A0AA88I8U7"/>
<name>A0AA88I8U7_ARTSF</name>
<evidence type="ECO:0000256" key="9">
    <source>
        <dbReference type="PROSITE-ProRule" id="PRU00042"/>
    </source>
</evidence>
<accession>A0AA88I8U7</accession>
<dbReference type="FunFam" id="3.30.160.60:FF:000290">
    <property type="entry name" value="Zinc finger protein 697 isoform X1"/>
    <property type="match status" value="1"/>
</dbReference>
<sequence>MAEQIPSFEFVAIKQEIKAEEEIFRTTDSTSSLDREDPKTTFSFSLVEVKEDPELAQIANNDEEPEDEIEAYTNDFVETTNPMLLPKLEDASAAALFCSSVHLALNRDFQKNGSTIDGDKESEEEILAYTNSPIESKNPALLLHLEDAPIATLPFAHIPIKLDPDFQIENSSENNDKGHLVASSVHDDPLRDLETSGPSNRANVDGEKPYQCEICFKCFSQKSYLKKHCIIHATDKPYICEICKATFYRKSHLVVHQRSHTGEKPYQCEICGKGFSFKSYVAVHQRSHTGEKPYQCEICSKDFSMKQQLAVHKRIHTGEKPYHCHLCGKSFSQKSHLNIHKRIHSGEKPHHCNICGKSFSERTVLRKHQRIHTGEKPHHCKVCGKSFSDQSYFIVHQRGHSGDKPYKCDVCGKTFPNKQGLNIHMRIHTGEKPYACLICSKSFAQKPHLKIHKRVHFGEKAELSVTS</sequence>
<dbReference type="Gene3D" id="3.30.160.60">
    <property type="entry name" value="Classic Zinc Finger"/>
    <property type="match status" value="9"/>
</dbReference>
<keyword evidence="7" id="KW-0238">DNA-binding</keyword>
<dbReference type="PANTHER" id="PTHR14196:SF12">
    <property type="entry name" value="ZINC FINGER PROTEIN 208-LIKE"/>
    <property type="match status" value="1"/>
</dbReference>
<feature type="domain" description="C2H2-type" evidence="10">
    <location>
        <begin position="434"/>
        <end position="461"/>
    </location>
</feature>
<feature type="domain" description="C2H2-type" evidence="10">
    <location>
        <begin position="406"/>
        <end position="433"/>
    </location>
</feature>
<comment type="subcellular location">
    <subcellularLocation>
        <location evidence="1">Nucleus</location>
    </subcellularLocation>
</comment>
<dbReference type="FunFam" id="3.30.160.60:FF:000110">
    <property type="entry name" value="Zinc finger protein-like"/>
    <property type="match status" value="1"/>
</dbReference>
<evidence type="ECO:0000313" key="11">
    <source>
        <dbReference type="EMBL" id="KAK2724703.1"/>
    </source>
</evidence>
<dbReference type="FunFam" id="3.30.160.60:FF:000624">
    <property type="entry name" value="zinc finger protein 697"/>
    <property type="match status" value="1"/>
</dbReference>
<dbReference type="PROSITE" id="PS50157">
    <property type="entry name" value="ZINC_FINGER_C2H2_2"/>
    <property type="match status" value="9"/>
</dbReference>
<keyword evidence="5 9" id="KW-0863">Zinc-finger</keyword>
<feature type="domain" description="C2H2-type" evidence="10">
    <location>
        <begin position="266"/>
        <end position="293"/>
    </location>
</feature>
<feature type="domain" description="C2H2-type" evidence="10">
    <location>
        <begin position="294"/>
        <end position="321"/>
    </location>
</feature>
<dbReference type="SUPFAM" id="SSF57667">
    <property type="entry name" value="beta-beta-alpha zinc fingers"/>
    <property type="match status" value="5"/>
</dbReference>
<keyword evidence="12" id="KW-1185">Reference proteome</keyword>
<evidence type="ECO:0000313" key="12">
    <source>
        <dbReference type="Proteomes" id="UP001187531"/>
    </source>
</evidence>
<organism evidence="11 12">
    <name type="scientific">Artemia franciscana</name>
    <name type="common">Brine shrimp</name>
    <name type="synonym">Artemia sanfranciscana</name>
    <dbReference type="NCBI Taxonomy" id="6661"/>
    <lineage>
        <taxon>Eukaryota</taxon>
        <taxon>Metazoa</taxon>
        <taxon>Ecdysozoa</taxon>
        <taxon>Arthropoda</taxon>
        <taxon>Crustacea</taxon>
        <taxon>Branchiopoda</taxon>
        <taxon>Anostraca</taxon>
        <taxon>Artemiidae</taxon>
        <taxon>Artemia</taxon>
    </lineage>
</organism>
<evidence type="ECO:0000256" key="3">
    <source>
        <dbReference type="ARBA" id="ARBA00022723"/>
    </source>
</evidence>
<evidence type="ECO:0000256" key="7">
    <source>
        <dbReference type="ARBA" id="ARBA00023125"/>
    </source>
</evidence>
<dbReference type="PROSITE" id="PS00028">
    <property type="entry name" value="ZINC_FINGER_C2H2_1"/>
    <property type="match status" value="9"/>
</dbReference>